<proteinExistence type="predicted"/>
<keyword evidence="10" id="KW-1185">Reference proteome</keyword>
<keyword evidence="3" id="KW-0521">NADP</keyword>
<evidence type="ECO:0000259" key="6">
    <source>
        <dbReference type="Pfam" id="PF01182"/>
    </source>
</evidence>
<dbReference type="InterPro" id="IPR001282">
    <property type="entry name" value="G6P_DH"/>
</dbReference>
<evidence type="ECO:0008006" key="11">
    <source>
        <dbReference type="Google" id="ProtNLM"/>
    </source>
</evidence>
<gene>
    <name evidence="8" type="ORF">CAPTEDRAFT_194753</name>
</gene>
<evidence type="ECO:0000256" key="4">
    <source>
        <dbReference type="ARBA" id="ARBA00023277"/>
    </source>
</evidence>
<feature type="domain" description="Glucosamine/galactosamine-6-phosphate isomerase" evidence="6">
    <location>
        <begin position="544"/>
        <end position="766"/>
    </location>
</feature>
<dbReference type="Gene3D" id="3.40.50.720">
    <property type="entry name" value="NAD(P)-binding Rossmann-like Domain"/>
    <property type="match status" value="1"/>
</dbReference>
<dbReference type="SUPFAM" id="SSF100950">
    <property type="entry name" value="NagB/RpiA/CoA transferase-like"/>
    <property type="match status" value="1"/>
</dbReference>
<dbReference type="InterPro" id="IPR022675">
    <property type="entry name" value="G6P_DH_C"/>
</dbReference>
<dbReference type="InterPro" id="IPR022674">
    <property type="entry name" value="G6P_DH_NAD-bd"/>
</dbReference>
<evidence type="ECO:0000313" key="10">
    <source>
        <dbReference type="Proteomes" id="UP000014760"/>
    </source>
</evidence>
<dbReference type="OrthoDB" id="60984at2759"/>
<protein>
    <recommendedName>
        <fullName evidence="11">Glucose-6-phosphate 1-dehydrogenase</fullName>
    </recommendedName>
</protein>
<dbReference type="STRING" id="283909.R7VBQ9"/>
<feature type="domain" description="Glucose-6-phosphate dehydrogenase C-terminal" evidence="7">
    <location>
        <begin position="212"/>
        <end position="498"/>
    </location>
</feature>
<dbReference type="Gene3D" id="3.40.50.1360">
    <property type="match status" value="1"/>
</dbReference>
<dbReference type="UniPathway" id="UPA00115"/>
<evidence type="ECO:0000259" key="7">
    <source>
        <dbReference type="Pfam" id="PF02781"/>
    </source>
</evidence>
<dbReference type="Pfam" id="PF01182">
    <property type="entry name" value="Glucosamine_iso"/>
    <property type="match status" value="1"/>
</dbReference>
<dbReference type="GO" id="GO:0004345">
    <property type="term" value="F:glucose-6-phosphate dehydrogenase activity"/>
    <property type="evidence" value="ECO:0007669"/>
    <property type="project" value="InterPro"/>
</dbReference>
<dbReference type="EMBL" id="KB293237">
    <property type="protein sequence ID" value="ELU16263.1"/>
    <property type="molecule type" value="Genomic_DNA"/>
</dbReference>
<dbReference type="PRINTS" id="PR00079">
    <property type="entry name" value="G6PDHDRGNASE"/>
</dbReference>
<dbReference type="Pfam" id="PF02781">
    <property type="entry name" value="G6PD_C"/>
    <property type="match status" value="1"/>
</dbReference>
<name>R7VBQ9_CAPTE</name>
<dbReference type="GO" id="GO:0017057">
    <property type="term" value="F:6-phosphogluconolactonase activity"/>
    <property type="evidence" value="ECO:0007669"/>
    <property type="project" value="InterPro"/>
</dbReference>
<accession>R7VBQ9</accession>
<dbReference type="InterPro" id="IPR037171">
    <property type="entry name" value="NagB/RpiA_transferase-like"/>
</dbReference>
<dbReference type="PANTHER" id="PTHR23429:SF7">
    <property type="entry name" value="GDH_6PGL ENDOPLASMIC BIFUNCTIONAL PROTEIN"/>
    <property type="match status" value="1"/>
</dbReference>
<keyword evidence="4" id="KW-0119">Carbohydrate metabolism</keyword>
<evidence type="ECO:0000313" key="8">
    <source>
        <dbReference type="EMBL" id="ELU16263.1"/>
    </source>
</evidence>
<dbReference type="GO" id="GO:0050661">
    <property type="term" value="F:NADP binding"/>
    <property type="evidence" value="ECO:0007669"/>
    <property type="project" value="InterPro"/>
</dbReference>
<evidence type="ECO:0000313" key="9">
    <source>
        <dbReference type="EnsemblMetazoa" id="CapteP194753"/>
    </source>
</evidence>
<dbReference type="GO" id="GO:0006006">
    <property type="term" value="P:glucose metabolic process"/>
    <property type="evidence" value="ECO:0007669"/>
    <property type="project" value="UniProtKB-KW"/>
</dbReference>
<evidence type="ECO:0000256" key="3">
    <source>
        <dbReference type="ARBA" id="ARBA00022857"/>
    </source>
</evidence>
<dbReference type="CDD" id="cd01400">
    <property type="entry name" value="6PGL"/>
    <property type="match status" value="1"/>
</dbReference>
<reference evidence="9" key="3">
    <citation type="submission" date="2015-06" db="UniProtKB">
        <authorList>
            <consortium name="EnsemblMetazoa"/>
        </authorList>
    </citation>
    <scope>IDENTIFICATION</scope>
</reference>
<organism evidence="8">
    <name type="scientific">Capitella teleta</name>
    <name type="common">Polychaete worm</name>
    <dbReference type="NCBI Taxonomy" id="283909"/>
    <lineage>
        <taxon>Eukaryota</taxon>
        <taxon>Metazoa</taxon>
        <taxon>Spiralia</taxon>
        <taxon>Lophotrochozoa</taxon>
        <taxon>Annelida</taxon>
        <taxon>Polychaeta</taxon>
        <taxon>Sedentaria</taxon>
        <taxon>Scolecida</taxon>
        <taxon>Capitellidae</taxon>
        <taxon>Capitella</taxon>
    </lineage>
</organism>
<dbReference type="InterPro" id="IPR006148">
    <property type="entry name" value="Glc/Gal-6P_isomerase"/>
</dbReference>
<dbReference type="GO" id="GO:0009051">
    <property type="term" value="P:pentose-phosphate shunt, oxidative branch"/>
    <property type="evidence" value="ECO:0007669"/>
    <property type="project" value="TreeGrafter"/>
</dbReference>
<feature type="domain" description="Glucose-6-phosphate dehydrogenase NAD-binding" evidence="5">
    <location>
        <begin position="11"/>
        <end position="201"/>
    </location>
</feature>
<dbReference type="Pfam" id="PF00479">
    <property type="entry name" value="G6PD_N"/>
    <property type="match status" value="1"/>
</dbReference>
<dbReference type="EMBL" id="AMQN01004337">
    <property type="status" value="NOT_ANNOTATED_CDS"/>
    <property type="molecule type" value="Genomic_DNA"/>
</dbReference>
<sequence>MNCMGNHYNIILIGATGDLAQKYLWRGLFDLFSQTYVKDKVQFLIYGCARKVPDEGRKLLSEILLNTIKCHDVECREMKKSFVESIQYHQLKTEAHYKDLDSKVSENTKGMYAMLDAEWTYEVGRLVYLSIPPSQYPKTVQLVHKHLRPRIARNVWMRIVLEKPFGEDLDSARDLAITLSQHFKEEEIFRIDHYLGKTVVKQILPFRYVSREAYEPLWNSHHVDRVEIVMKEKVDVKGRTAFYDEVGVIRDVMQNHLTEIFCLVAMELPVDSGNIAAILASKQRLLHQVEAVNEQSVLTAQYSSYHREFISETTSRESLRKTPTFAATLLKVNNARWKGTPFILMGGKKLEEKASYVRIVFKDNVMCMSATKPCGNMQKQLIFYIGGSDHRHAPMVIASDALPSFADRPGWKAQNLKLDLTYFGQSINETRQLIPEADDDAYTNLIQAVFEGERHLFVDTESLLASWQIWTNIIKMISETMPRIYHGLDVEPELLDFYLTNGGGLKFNVDQDVIRVDDPKHNQQQFAHLPATFRGHQLVCGAHRDLVQSLASDIHASASASISSRDVFHIALSGGRSPIQLLKTLASPLFYTFPWQQTHVWFVDERCVNLTDAQSNFNTFQTHVLDSINIPHLNVHPMPVQLSEQVCANDGDLLYESAIKLHVKDHSFDFVLLGVGTDGHTASLFPNRTSLLETEHLVTFADGGPKNSAFRRMTLTFSAINRARAVGVLVTGSGKHNIVETLSSNTTDPLILPVTGVQPVDGNLTWYIDHDAYLGTDFF</sequence>
<dbReference type="PANTHER" id="PTHR23429">
    <property type="entry name" value="GLUCOSE-6-PHOSPHATE 1-DEHYDROGENASE G6PD"/>
    <property type="match status" value="1"/>
</dbReference>
<dbReference type="SUPFAM" id="SSF55347">
    <property type="entry name" value="Glyceraldehyde-3-phosphate dehydrogenase-like, C-terminal domain"/>
    <property type="match status" value="1"/>
</dbReference>
<dbReference type="Proteomes" id="UP000014760">
    <property type="component" value="Unassembled WGS sequence"/>
</dbReference>
<evidence type="ECO:0000256" key="2">
    <source>
        <dbReference type="ARBA" id="ARBA00022526"/>
    </source>
</evidence>
<dbReference type="SUPFAM" id="SSF51735">
    <property type="entry name" value="NAD(P)-binding Rossmann-fold domains"/>
    <property type="match status" value="1"/>
</dbReference>
<dbReference type="OMA" id="APNRCAV"/>
<dbReference type="InterPro" id="IPR036291">
    <property type="entry name" value="NAD(P)-bd_dom_sf"/>
</dbReference>
<dbReference type="AlphaFoldDB" id="R7VBQ9"/>
<comment type="pathway">
    <text evidence="1">Carbohydrate degradation; pentose phosphate pathway.</text>
</comment>
<dbReference type="InterPro" id="IPR005900">
    <property type="entry name" value="6-phosphogluconolactonase_DevB"/>
</dbReference>
<evidence type="ECO:0000259" key="5">
    <source>
        <dbReference type="Pfam" id="PF00479"/>
    </source>
</evidence>
<reference evidence="8 10" key="2">
    <citation type="journal article" date="2013" name="Nature">
        <title>Insights into bilaterian evolution from three spiralian genomes.</title>
        <authorList>
            <person name="Simakov O."/>
            <person name="Marletaz F."/>
            <person name="Cho S.J."/>
            <person name="Edsinger-Gonzales E."/>
            <person name="Havlak P."/>
            <person name="Hellsten U."/>
            <person name="Kuo D.H."/>
            <person name="Larsson T."/>
            <person name="Lv J."/>
            <person name="Arendt D."/>
            <person name="Savage R."/>
            <person name="Osoegawa K."/>
            <person name="de Jong P."/>
            <person name="Grimwood J."/>
            <person name="Chapman J.A."/>
            <person name="Shapiro H."/>
            <person name="Aerts A."/>
            <person name="Otillar R.P."/>
            <person name="Terry A.Y."/>
            <person name="Boore J.L."/>
            <person name="Grigoriev I.V."/>
            <person name="Lindberg D.R."/>
            <person name="Seaver E.C."/>
            <person name="Weisblat D.A."/>
            <person name="Putnam N.H."/>
            <person name="Rokhsar D.S."/>
        </authorList>
    </citation>
    <scope>NUCLEOTIDE SEQUENCE</scope>
    <source>
        <strain evidence="8 10">I ESC-2004</strain>
    </source>
</reference>
<dbReference type="Gene3D" id="3.30.360.10">
    <property type="entry name" value="Dihydrodipicolinate Reductase, domain 2"/>
    <property type="match status" value="1"/>
</dbReference>
<dbReference type="HOGENOM" id="CLU_018975_0_0_1"/>
<dbReference type="GO" id="GO:0005783">
    <property type="term" value="C:endoplasmic reticulum"/>
    <property type="evidence" value="ECO:0007669"/>
    <property type="project" value="TreeGrafter"/>
</dbReference>
<reference evidence="10" key="1">
    <citation type="submission" date="2012-12" db="EMBL/GenBank/DDBJ databases">
        <authorList>
            <person name="Hellsten U."/>
            <person name="Grimwood J."/>
            <person name="Chapman J.A."/>
            <person name="Shapiro H."/>
            <person name="Aerts A."/>
            <person name="Otillar R.P."/>
            <person name="Terry A.Y."/>
            <person name="Boore J.L."/>
            <person name="Simakov O."/>
            <person name="Marletaz F."/>
            <person name="Cho S.-J."/>
            <person name="Edsinger-Gonzales E."/>
            <person name="Havlak P."/>
            <person name="Kuo D.-H."/>
            <person name="Larsson T."/>
            <person name="Lv J."/>
            <person name="Arendt D."/>
            <person name="Savage R."/>
            <person name="Osoegawa K."/>
            <person name="de Jong P."/>
            <person name="Lindberg D.R."/>
            <person name="Seaver E.C."/>
            <person name="Weisblat D.A."/>
            <person name="Putnam N.H."/>
            <person name="Grigoriev I.V."/>
            <person name="Rokhsar D.S."/>
        </authorList>
    </citation>
    <scope>NUCLEOTIDE SEQUENCE</scope>
    <source>
        <strain evidence="10">I ESC-2004</strain>
    </source>
</reference>
<evidence type="ECO:0000256" key="1">
    <source>
        <dbReference type="ARBA" id="ARBA00004959"/>
    </source>
</evidence>
<dbReference type="NCBIfam" id="TIGR01198">
    <property type="entry name" value="pgl"/>
    <property type="match status" value="1"/>
</dbReference>
<keyword evidence="2" id="KW-0313">Glucose metabolism</keyword>
<dbReference type="EnsemblMetazoa" id="CapteT194753">
    <property type="protein sequence ID" value="CapteP194753"/>
    <property type="gene ID" value="CapteG194753"/>
</dbReference>